<evidence type="ECO:0000256" key="1">
    <source>
        <dbReference type="SAM" id="SignalP"/>
    </source>
</evidence>
<comment type="caution">
    <text evidence="2">The sequence shown here is derived from an EMBL/GenBank/DDBJ whole genome shotgun (WGS) entry which is preliminary data.</text>
</comment>
<name>U2ZHH1_VIBPR</name>
<accession>U2ZHH1</accession>
<feature type="signal peptide" evidence="1">
    <location>
        <begin position="1"/>
        <end position="20"/>
    </location>
</feature>
<keyword evidence="3" id="KW-1185">Reference proteome</keyword>
<reference evidence="2 3" key="1">
    <citation type="submission" date="2013-09" db="EMBL/GenBank/DDBJ databases">
        <title>Whole genome shotgun sequence of Vibrio proteolyticus NBRC 13287.</title>
        <authorList>
            <person name="Isaki S."/>
            <person name="Hosoyama A."/>
            <person name="Numata M."/>
            <person name="Hashimoto M."/>
            <person name="Hosoyama Y."/>
            <person name="Tsuchikane K."/>
            <person name="Noguchi M."/>
            <person name="Hirakata S."/>
            <person name="Ichikawa N."/>
            <person name="Ohji S."/>
            <person name="Yamazoe A."/>
            <person name="Fujita N."/>
        </authorList>
    </citation>
    <scope>NUCLEOTIDE SEQUENCE [LARGE SCALE GENOMIC DNA]</scope>
    <source>
        <strain evidence="2 3">NBRC 13287</strain>
    </source>
</reference>
<gene>
    <name evidence="2" type="ORF">VPR01S_06_01540</name>
</gene>
<dbReference type="AlphaFoldDB" id="U2ZHH1"/>
<keyword evidence="1" id="KW-0732">Signal</keyword>
<organism evidence="2 3">
    <name type="scientific">Vibrio proteolyticus NBRC 13287</name>
    <dbReference type="NCBI Taxonomy" id="1219065"/>
    <lineage>
        <taxon>Bacteria</taxon>
        <taxon>Pseudomonadati</taxon>
        <taxon>Pseudomonadota</taxon>
        <taxon>Gammaproteobacteria</taxon>
        <taxon>Vibrionales</taxon>
        <taxon>Vibrionaceae</taxon>
        <taxon>Vibrio</taxon>
    </lineage>
</organism>
<evidence type="ECO:0000313" key="2">
    <source>
        <dbReference type="EMBL" id="GAD67136.1"/>
    </source>
</evidence>
<feature type="chain" id="PRO_5004638471" evidence="1">
    <location>
        <begin position="21"/>
        <end position="193"/>
    </location>
</feature>
<sequence length="193" mass="21354">MKQLFLLTAACCAVSSGVQAKVVTYPAVSYCAESIAERNVQFAKLKSEKGSYEAAMSIAMSEKVGPDAASSSFIFEPAYGRTERYFTCTIPLSDEIGQFQVNMHASLDNINSGRPGGCTFSRVRRISDGGGWKILRFAEPGGFWWGDLTRNDGFVTYSQSVDNQFQRSTTLEAKCRTTWDQGAVKLHHIELEY</sequence>
<dbReference type="Proteomes" id="UP000016570">
    <property type="component" value="Unassembled WGS sequence"/>
</dbReference>
<proteinExistence type="predicted"/>
<dbReference type="EMBL" id="BATJ01000006">
    <property type="protein sequence ID" value="GAD67136.1"/>
    <property type="molecule type" value="Genomic_DNA"/>
</dbReference>
<dbReference type="RefSeq" id="WP_021705111.1">
    <property type="nucleotide sequence ID" value="NZ_BATJ01000006.1"/>
</dbReference>
<protein>
    <submittedName>
        <fullName evidence="2">Uncharacterized protein</fullName>
    </submittedName>
</protein>
<evidence type="ECO:0000313" key="3">
    <source>
        <dbReference type="Proteomes" id="UP000016570"/>
    </source>
</evidence>
<dbReference type="STRING" id="1219065.VPR01S_06_01540"/>